<protein>
    <submittedName>
        <fullName evidence="1">Uncharacterized protein</fullName>
    </submittedName>
</protein>
<dbReference type="EMBL" id="BTSX01000004">
    <property type="protein sequence ID" value="GMS91617.1"/>
    <property type="molecule type" value="Genomic_DNA"/>
</dbReference>
<evidence type="ECO:0000313" key="1">
    <source>
        <dbReference type="EMBL" id="GMS91617.1"/>
    </source>
</evidence>
<reference evidence="1" key="1">
    <citation type="submission" date="2023-10" db="EMBL/GenBank/DDBJ databases">
        <title>Genome assembly of Pristionchus species.</title>
        <authorList>
            <person name="Yoshida K."/>
            <person name="Sommer R.J."/>
        </authorList>
    </citation>
    <scope>NUCLEOTIDE SEQUENCE</scope>
    <source>
        <strain evidence="1">RS0144</strain>
    </source>
</reference>
<name>A0AAV5T7Q8_9BILA</name>
<feature type="non-terminal residue" evidence="1">
    <location>
        <position position="106"/>
    </location>
</feature>
<sequence length="106" mass="11992">EERGADCRVRRGEVEIASFDELDQLEGDESARIRGRSATTQTGLGDVRWKAPHRDTTNLLKCWSYNRKKGIVLANRGGGVVWRVHSVSIDGWSGKSDDNRRRPLRT</sequence>
<comment type="caution">
    <text evidence="1">The sequence shown here is derived from an EMBL/GenBank/DDBJ whole genome shotgun (WGS) entry which is preliminary data.</text>
</comment>
<gene>
    <name evidence="1" type="ORF">PENTCL1PPCAC_13792</name>
</gene>
<dbReference type="AlphaFoldDB" id="A0AAV5T7Q8"/>
<organism evidence="1 2">
    <name type="scientific">Pristionchus entomophagus</name>
    <dbReference type="NCBI Taxonomy" id="358040"/>
    <lineage>
        <taxon>Eukaryota</taxon>
        <taxon>Metazoa</taxon>
        <taxon>Ecdysozoa</taxon>
        <taxon>Nematoda</taxon>
        <taxon>Chromadorea</taxon>
        <taxon>Rhabditida</taxon>
        <taxon>Rhabditina</taxon>
        <taxon>Diplogasteromorpha</taxon>
        <taxon>Diplogasteroidea</taxon>
        <taxon>Neodiplogasteridae</taxon>
        <taxon>Pristionchus</taxon>
    </lineage>
</organism>
<evidence type="ECO:0000313" key="2">
    <source>
        <dbReference type="Proteomes" id="UP001432027"/>
    </source>
</evidence>
<dbReference type="Proteomes" id="UP001432027">
    <property type="component" value="Unassembled WGS sequence"/>
</dbReference>
<feature type="non-terminal residue" evidence="1">
    <location>
        <position position="1"/>
    </location>
</feature>
<proteinExistence type="predicted"/>
<keyword evidence="2" id="KW-1185">Reference proteome</keyword>
<accession>A0AAV5T7Q8</accession>